<dbReference type="Proteomes" id="UP000681526">
    <property type="component" value="Unassembled WGS sequence"/>
</dbReference>
<reference evidence="2 3" key="1">
    <citation type="submission" date="2021-04" db="EMBL/GenBank/DDBJ databases">
        <authorList>
            <person name="Rakotoarivonina H."/>
        </authorList>
    </citation>
    <scope>NUCLEOTIDE SEQUENCE [LARGE SCALE GENOMIC DNA]</scope>
    <source>
        <strain evidence="2 3">XE</strain>
    </source>
</reference>
<keyword evidence="3" id="KW-1185">Reference proteome</keyword>
<organism evidence="2 3">
    <name type="scientific">Thermobacillus xylanilyticus</name>
    <dbReference type="NCBI Taxonomy" id="76633"/>
    <lineage>
        <taxon>Bacteria</taxon>
        <taxon>Bacillati</taxon>
        <taxon>Bacillota</taxon>
        <taxon>Bacilli</taxon>
        <taxon>Bacillales</taxon>
        <taxon>Paenibacillaceae</taxon>
        <taxon>Thermobacillus</taxon>
    </lineage>
</organism>
<accession>A0ABM8V7M3</accession>
<feature type="transmembrane region" description="Helical" evidence="1">
    <location>
        <begin position="22"/>
        <end position="47"/>
    </location>
</feature>
<keyword evidence="1" id="KW-0472">Membrane</keyword>
<sequence length="48" mass="5399">MENVQDPRQHINEEPRNDFNDVAVGFAGMFAFMVVVFAAAVIIKFLIS</sequence>
<protein>
    <recommendedName>
        <fullName evidence="4">YqzM family protein</fullName>
    </recommendedName>
</protein>
<keyword evidence="1" id="KW-1133">Transmembrane helix</keyword>
<gene>
    <name evidence="2" type="primary">txxe 3516</name>
    <name evidence="2" type="ORF">TXXE_16435</name>
</gene>
<dbReference type="RefSeq" id="WP_086010531.1">
    <property type="nucleotide sequence ID" value="NZ_CAJRAY010000083.1"/>
</dbReference>
<keyword evidence="1" id="KW-0812">Transmembrane</keyword>
<comment type="caution">
    <text evidence="2">The sequence shown here is derived from an EMBL/GenBank/DDBJ whole genome shotgun (WGS) entry which is preliminary data.</text>
</comment>
<evidence type="ECO:0000313" key="2">
    <source>
        <dbReference type="EMBL" id="CAG5091794.1"/>
    </source>
</evidence>
<evidence type="ECO:0008006" key="4">
    <source>
        <dbReference type="Google" id="ProtNLM"/>
    </source>
</evidence>
<evidence type="ECO:0000256" key="1">
    <source>
        <dbReference type="SAM" id="Phobius"/>
    </source>
</evidence>
<dbReference type="EMBL" id="CAJRAY010000083">
    <property type="protein sequence ID" value="CAG5091794.1"/>
    <property type="molecule type" value="Genomic_DNA"/>
</dbReference>
<proteinExistence type="predicted"/>
<name>A0ABM8V7M3_THEXY</name>
<evidence type="ECO:0000313" key="3">
    <source>
        <dbReference type="Proteomes" id="UP000681526"/>
    </source>
</evidence>